<evidence type="ECO:0000313" key="2">
    <source>
        <dbReference type="EMBL" id="OCL05265.1"/>
    </source>
</evidence>
<keyword evidence="3" id="KW-1185">Reference proteome</keyword>
<evidence type="ECO:0000256" key="1">
    <source>
        <dbReference type="SAM" id="Phobius"/>
    </source>
</evidence>
<evidence type="ECO:0000313" key="3">
    <source>
        <dbReference type="Proteomes" id="UP000250140"/>
    </source>
</evidence>
<gene>
    <name evidence="2" type="ORF">AOQ84DRAFT_100506</name>
</gene>
<keyword evidence="1" id="KW-0812">Transmembrane</keyword>
<proteinExistence type="predicted"/>
<name>A0A8E2EV90_9PEZI</name>
<feature type="transmembrane region" description="Helical" evidence="1">
    <location>
        <begin position="21"/>
        <end position="44"/>
    </location>
</feature>
<protein>
    <submittedName>
        <fullName evidence="2">Uncharacterized protein</fullName>
    </submittedName>
</protein>
<keyword evidence="1" id="KW-0472">Membrane</keyword>
<dbReference type="AlphaFoldDB" id="A0A8E2EV90"/>
<reference evidence="2 3" key="1">
    <citation type="journal article" date="2016" name="Nat. Commun.">
        <title>Ectomycorrhizal ecology is imprinted in the genome of the dominant symbiotic fungus Cenococcum geophilum.</title>
        <authorList>
            <consortium name="DOE Joint Genome Institute"/>
            <person name="Peter M."/>
            <person name="Kohler A."/>
            <person name="Ohm R.A."/>
            <person name="Kuo A."/>
            <person name="Krutzmann J."/>
            <person name="Morin E."/>
            <person name="Arend M."/>
            <person name="Barry K.W."/>
            <person name="Binder M."/>
            <person name="Choi C."/>
            <person name="Clum A."/>
            <person name="Copeland A."/>
            <person name="Grisel N."/>
            <person name="Haridas S."/>
            <person name="Kipfer T."/>
            <person name="LaButti K."/>
            <person name="Lindquist E."/>
            <person name="Lipzen A."/>
            <person name="Maire R."/>
            <person name="Meier B."/>
            <person name="Mihaltcheva S."/>
            <person name="Molinier V."/>
            <person name="Murat C."/>
            <person name="Poggeler S."/>
            <person name="Quandt C.A."/>
            <person name="Sperisen C."/>
            <person name="Tritt A."/>
            <person name="Tisserant E."/>
            <person name="Crous P.W."/>
            <person name="Henrissat B."/>
            <person name="Nehls U."/>
            <person name="Egli S."/>
            <person name="Spatafora J.W."/>
            <person name="Grigoriev I.V."/>
            <person name="Martin F.M."/>
        </authorList>
    </citation>
    <scope>NUCLEOTIDE SEQUENCE [LARGE SCALE GENOMIC DNA]</scope>
    <source>
        <strain evidence="2 3">CBS 207.34</strain>
    </source>
</reference>
<dbReference type="EMBL" id="KV750330">
    <property type="protein sequence ID" value="OCL05265.1"/>
    <property type="molecule type" value="Genomic_DNA"/>
</dbReference>
<accession>A0A8E2EV90</accession>
<sequence>MTTTEDVSKKIVRHYVGVVEIILYTFIFLCLYIAMTTVATFRAVKAIFGAMFMPASMGQCDACCAFTSV</sequence>
<organism evidence="2 3">
    <name type="scientific">Glonium stellatum</name>
    <dbReference type="NCBI Taxonomy" id="574774"/>
    <lineage>
        <taxon>Eukaryota</taxon>
        <taxon>Fungi</taxon>
        <taxon>Dikarya</taxon>
        <taxon>Ascomycota</taxon>
        <taxon>Pezizomycotina</taxon>
        <taxon>Dothideomycetes</taxon>
        <taxon>Pleosporomycetidae</taxon>
        <taxon>Gloniales</taxon>
        <taxon>Gloniaceae</taxon>
        <taxon>Glonium</taxon>
    </lineage>
</organism>
<keyword evidence="1" id="KW-1133">Transmembrane helix</keyword>
<dbReference type="Proteomes" id="UP000250140">
    <property type="component" value="Unassembled WGS sequence"/>
</dbReference>